<dbReference type="GeneID" id="71927444"/>
<evidence type="ECO:0000313" key="3">
    <source>
        <dbReference type="Proteomes" id="UP000831768"/>
    </source>
</evidence>
<feature type="region of interest" description="Disordered" evidence="1">
    <location>
        <begin position="1"/>
        <end position="20"/>
    </location>
</feature>
<organism evidence="2 3">
    <name type="scientific">Halocatena salina</name>
    <dbReference type="NCBI Taxonomy" id="2934340"/>
    <lineage>
        <taxon>Archaea</taxon>
        <taxon>Methanobacteriati</taxon>
        <taxon>Methanobacteriota</taxon>
        <taxon>Stenosarchaea group</taxon>
        <taxon>Halobacteria</taxon>
        <taxon>Halobacteriales</taxon>
        <taxon>Natronomonadaceae</taxon>
        <taxon>Halocatena</taxon>
    </lineage>
</organism>
<gene>
    <name evidence="2" type="ORF">MW046_05315</name>
</gene>
<reference evidence="2" key="1">
    <citation type="submission" date="2022-04" db="EMBL/GenBank/DDBJ databases">
        <title>Halocatena sp. nov., isolated from a salt lake.</title>
        <authorList>
            <person name="Cui H.-L."/>
        </authorList>
    </citation>
    <scope>NUCLEOTIDE SEQUENCE</scope>
    <source>
        <strain evidence="2">AD-1</strain>
    </source>
</reference>
<dbReference type="EMBL" id="CP096019">
    <property type="protein sequence ID" value="UPM43864.1"/>
    <property type="molecule type" value="Genomic_DNA"/>
</dbReference>
<name>A0A8U0A4B2_9EURY</name>
<proteinExistence type="predicted"/>
<keyword evidence="3" id="KW-1185">Reference proteome</keyword>
<feature type="compositionally biased region" description="Low complexity" evidence="1">
    <location>
        <begin position="1"/>
        <end position="11"/>
    </location>
</feature>
<dbReference type="AlphaFoldDB" id="A0A8U0A4B2"/>
<sequence length="148" mass="17036">MSTSTNQQSDQSNREAENTKRIRLDGITHRIIEIGRDSTSVYSDDTVYQLYLYHILVDSTSDFSTGFENGPVDIDVGNGYRQFPVDRVLRVKEYPLLIEGRRTSITEWVVAVGERDLISQARWNGLPQPVERELSYRCRPSSYIDTRS</sequence>
<evidence type="ECO:0000313" key="2">
    <source>
        <dbReference type="EMBL" id="UPM43864.1"/>
    </source>
</evidence>
<dbReference type="RefSeq" id="WP_247994523.1">
    <property type="nucleotide sequence ID" value="NZ_CP096019.1"/>
</dbReference>
<evidence type="ECO:0000256" key="1">
    <source>
        <dbReference type="SAM" id="MobiDB-lite"/>
    </source>
</evidence>
<protein>
    <submittedName>
        <fullName evidence="2">Uncharacterized protein</fullName>
    </submittedName>
</protein>
<dbReference type="Proteomes" id="UP000831768">
    <property type="component" value="Chromosome"/>
</dbReference>
<dbReference type="KEGG" id="haad:MW046_05315"/>
<accession>A0A8U0A4B2</accession>